<proteinExistence type="predicted"/>
<evidence type="ECO:0000313" key="1">
    <source>
        <dbReference type="EMBL" id="SBO96444.1"/>
    </source>
</evidence>
<dbReference type="InterPro" id="IPR029058">
    <property type="entry name" value="AB_hydrolase_fold"/>
</dbReference>
<dbReference type="AlphaFoldDB" id="A0A1M4ECF0"/>
<dbReference type="EMBL" id="LT559118">
    <property type="protein sequence ID" value="SBO96444.1"/>
    <property type="molecule type" value="Genomic_DNA"/>
</dbReference>
<reference evidence="1" key="1">
    <citation type="submission" date="2016-04" db="EMBL/GenBank/DDBJ databases">
        <authorList>
            <person name="Evans L.H."/>
            <person name="Alamgir A."/>
            <person name="Owens N."/>
            <person name="Weber N.D."/>
            <person name="Virtaneva K."/>
            <person name="Barbian K."/>
            <person name="Babar A."/>
            <person name="Rosenke K."/>
        </authorList>
    </citation>
    <scope>NUCLEOTIDE SEQUENCE</scope>
    <source>
        <strain evidence="1">Nono1</strain>
    </source>
</reference>
<dbReference type="RefSeq" id="WP_225275750.1">
    <property type="nucleotide sequence ID" value="NZ_CP084058.1"/>
</dbReference>
<protein>
    <submittedName>
        <fullName evidence="1">Uncharacterized protein</fullName>
    </submittedName>
</protein>
<dbReference type="Gene3D" id="3.40.50.1820">
    <property type="entry name" value="alpha/beta hydrolase"/>
    <property type="match status" value="1"/>
</dbReference>
<accession>A0A1M4ECF0</accession>
<sequence length="45" mass="4908">MFTSASRGIRRGSEIPECGHFIPVERPDALLAHLRDFLPGGATDI</sequence>
<gene>
    <name evidence="1" type="ORF">BN4615_P5960</name>
</gene>
<organism evidence="1">
    <name type="scientific">Nonomuraea gerenzanensis</name>
    <dbReference type="NCBI Taxonomy" id="93944"/>
    <lineage>
        <taxon>Bacteria</taxon>
        <taxon>Bacillati</taxon>
        <taxon>Actinomycetota</taxon>
        <taxon>Actinomycetes</taxon>
        <taxon>Streptosporangiales</taxon>
        <taxon>Streptosporangiaceae</taxon>
        <taxon>Nonomuraea</taxon>
    </lineage>
</organism>
<name>A0A1M4ECF0_9ACTN</name>
<dbReference type="SUPFAM" id="SSF53474">
    <property type="entry name" value="alpha/beta-Hydrolases"/>
    <property type="match status" value="1"/>
</dbReference>